<comment type="caution">
    <text evidence="15">The sequence shown here is derived from an EMBL/GenBank/DDBJ whole genome shotgun (WGS) entry which is preliminary data.</text>
</comment>
<feature type="domain" description="SAM-dependent MTase RsmB/NOP-type" evidence="14">
    <location>
        <begin position="169"/>
        <end position="451"/>
    </location>
</feature>
<keyword evidence="6 13" id="KW-0489">Methyltransferase</keyword>
<dbReference type="NCBIfam" id="NF011494">
    <property type="entry name" value="PRK14902.1"/>
    <property type="match status" value="1"/>
</dbReference>
<evidence type="ECO:0000256" key="8">
    <source>
        <dbReference type="ARBA" id="ARBA00022691"/>
    </source>
</evidence>
<evidence type="ECO:0000256" key="3">
    <source>
        <dbReference type="ARBA" id="ARBA00012140"/>
    </source>
</evidence>
<dbReference type="GO" id="GO:0008168">
    <property type="term" value="F:methyltransferase activity"/>
    <property type="evidence" value="ECO:0007669"/>
    <property type="project" value="UniProtKB-KW"/>
</dbReference>
<gene>
    <name evidence="15" type="primary">rsmB</name>
    <name evidence="15" type="ORF">JJN12_08690</name>
</gene>
<keyword evidence="8 13" id="KW-0949">S-adenosyl-L-methionine</keyword>
<keyword evidence="16" id="KW-1185">Reference proteome</keyword>
<dbReference type="EC" id="2.1.1.176" evidence="3"/>
<dbReference type="InterPro" id="IPR023267">
    <property type="entry name" value="RCMT"/>
</dbReference>
<evidence type="ECO:0000313" key="16">
    <source>
        <dbReference type="Proteomes" id="UP000604730"/>
    </source>
</evidence>
<dbReference type="InterPro" id="IPR001678">
    <property type="entry name" value="MeTrfase_RsmB-F_NOP2_dom"/>
</dbReference>
<evidence type="ECO:0000256" key="4">
    <source>
        <dbReference type="ARBA" id="ARBA00022490"/>
    </source>
</evidence>
<evidence type="ECO:0000256" key="1">
    <source>
        <dbReference type="ARBA" id="ARBA00002724"/>
    </source>
</evidence>
<dbReference type="PROSITE" id="PS51686">
    <property type="entry name" value="SAM_MT_RSMB_NOP"/>
    <property type="match status" value="1"/>
</dbReference>
<comment type="similarity">
    <text evidence="13">Belongs to the class I-like SAM-binding methyltransferase superfamily. RsmB/NOP family.</text>
</comment>
<dbReference type="Pfam" id="PF01029">
    <property type="entry name" value="NusB"/>
    <property type="match status" value="1"/>
</dbReference>
<proteinExistence type="inferred from homology"/>
<feature type="active site" description="Nucleophile" evidence="13">
    <location>
        <position position="380"/>
    </location>
</feature>
<dbReference type="Proteomes" id="UP000604730">
    <property type="component" value="Unassembled WGS sequence"/>
</dbReference>
<evidence type="ECO:0000259" key="14">
    <source>
        <dbReference type="PROSITE" id="PS51686"/>
    </source>
</evidence>
<dbReference type="NCBIfam" id="TIGR00563">
    <property type="entry name" value="rsmB"/>
    <property type="match status" value="1"/>
</dbReference>
<evidence type="ECO:0000256" key="13">
    <source>
        <dbReference type="PROSITE-ProRule" id="PRU01023"/>
    </source>
</evidence>
<reference evidence="15 16" key="1">
    <citation type="submission" date="2021-01" db="EMBL/GenBank/DDBJ databases">
        <title>Isolation and description of Catonella massiliensis sp. nov., a novel Catonella species, isolated from a stable periodontitis subject.</title>
        <authorList>
            <person name="Antezack A."/>
            <person name="Boxberger M."/>
            <person name="La Scola B."/>
            <person name="Monnet-Corti V."/>
        </authorList>
    </citation>
    <scope>NUCLEOTIDE SEQUENCE [LARGE SCALE GENOMIC DNA]</scope>
    <source>
        <strain evidence="15 16">Marseille-Q4567</strain>
    </source>
</reference>
<comment type="catalytic activity">
    <reaction evidence="12">
        <text>cytidine(967) in 16S rRNA + S-adenosyl-L-methionine = 5-methylcytidine(967) in 16S rRNA + S-adenosyl-L-homocysteine + H(+)</text>
        <dbReference type="Rhea" id="RHEA:42748"/>
        <dbReference type="Rhea" id="RHEA-COMP:10219"/>
        <dbReference type="Rhea" id="RHEA-COMP:10220"/>
        <dbReference type="ChEBI" id="CHEBI:15378"/>
        <dbReference type="ChEBI" id="CHEBI:57856"/>
        <dbReference type="ChEBI" id="CHEBI:59789"/>
        <dbReference type="ChEBI" id="CHEBI:74483"/>
        <dbReference type="ChEBI" id="CHEBI:82748"/>
        <dbReference type="EC" id="2.1.1.176"/>
    </reaction>
</comment>
<organism evidence="15 16">
    <name type="scientific">Catonella massiliensis</name>
    <dbReference type="NCBI Taxonomy" id="2799636"/>
    <lineage>
        <taxon>Bacteria</taxon>
        <taxon>Bacillati</taxon>
        <taxon>Bacillota</taxon>
        <taxon>Clostridia</taxon>
        <taxon>Lachnospirales</taxon>
        <taxon>Lachnospiraceae</taxon>
        <taxon>Catonella</taxon>
    </lineage>
</organism>
<evidence type="ECO:0000256" key="9">
    <source>
        <dbReference type="ARBA" id="ARBA00022884"/>
    </source>
</evidence>
<dbReference type="PRINTS" id="PR02008">
    <property type="entry name" value="RCMTFAMILY"/>
</dbReference>
<dbReference type="SUPFAM" id="SSF48013">
    <property type="entry name" value="NusB-like"/>
    <property type="match status" value="1"/>
</dbReference>
<dbReference type="InterPro" id="IPR006027">
    <property type="entry name" value="NusB_RsmB_TIM44"/>
</dbReference>
<dbReference type="PANTHER" id="PTHR22807">
    <property type="entry name" value="NOP2 YEAST -RELATED NOL1/NOP2/FMU SUN DOMAIN-CONTAINING"/>
    <property type="match status" value="1"/>
</dbReference>
<dbReference type="InterPro" id="IPR035926">
    <property type="entry name" value="NusB-like_sf"/>
</dbReference>
<dbReference type="RefSeq" id="WP_208429310.1">
    <property type="nucleotide sequence ID" value="NZ_JAEPRJ010000001.1"/>
</dbReference>
<dbReference type="InterPro" id="IPR029063">
    <property type="entry name" value="SAM-dependent_MTases_sf"/>
</dbReference>
<dbReference type="InterPro" id="IPR049560">
    <property type="entry name" value="MeTrfase_RsmB-F_NOP2_cat"/>
</dbReference>
<keyword evidence="5" id="KW-0698">rRNA processing</keyword>
<evidence type="ECO:0000256" key="7">
    <source>
        <dbReference type="ARBA" id="ARBA00022679"/>
    </source>
</evidence>
<comment type="function">
    <text evidence="1">Specifically methylates the cytosine at position 967 (m5C967) of 16S rRNA.</text>
</comment>
<feature type="binding site" evidence="13">
    <location>
        <position position="327"/>
    </location>
    <ligand>
        <name>S-adenosyl-L-methionine</name>
        <dbReference type="ChEBI" id="CHEBI:59789"/>
    </ligand>
</feature>
<evidence type="ECO:0000256" key="10">
    <source>
        <dbReference type="ARBA" id="ARBA00030399"/>
    </source>
</evidence>
<evidence type="ECO:0000256" key="12">
    <source>
        <dbReference type="ARBA" id="ARBA00047283"/>
    </source>
</evidence>
<accession>A0ABS1J126</accession>
<dbReference type="PANTHER" id="PTHR22807:SF53">
    <property type="entry name" value="RIBOSOMAL RNA SMALL SUBUNIT METHYLTRANSFERASE B-RELATED"/>
    <property type="match status" value="1"/>
</dbReference>
<feature type="binding site" evidence="13">
    <location>
        <position position="309"/>
    </location>
    <ligand>
        <name>S-adenosyl-L-methionine</name>
        <dbReference type="ChEBI" id="CHEBI:59789"/>
    </ligand>
</feature>
<dbReference type="Gene3D" id="1.10.940.10">
    <property type="entry name" value="NusB-like"/>
    <property type="match status" value="1"/>
</dbReference>
<feature type="binding site" evidence="13">
    <location>
        <position position="282"/>
    </location>
    <ligand>
        <name>S-adenosyl-L-methionine</name>
        <dbReference type="ChEBI" id="CHEBI:59789"/>
    </ligand>
</feature>
<keyword evidence="4" id="KW-0963">Cytoplasm</keyword>
<dbReference type="Gene3D" id="3.40.50.150">
    <property type="entry name" value="Vaccinia Virus protein VP39"/>
    <property type="match status" value="1"/>
</dbReference>
<evidence type="ECO:0000256" key="6">
    <source>
        <dbReference type="ARBA" id="ARBA00022603"/>
    </source>
</evidence>
<sequence length="452" mass="51255">MAVNEREVVLDMLLSLREGKLSHTILKDTLDSYLYLDKSSRGFITRLYEGSIEKRLYLDFIIDGYSKTPVKKMKPIIMLLLEISVYQLFFMDRVPDSAAINEAVKLAKKRGLTGLSGFVNGVLRNIARNKENIALPDKNKDLIQYLEIKYSTPKAVVEHFINDYGSEKTEEILEAFEEKRPLVARATKNREELIKKLDAEGVRVSTDTIFPESLKILELDSLSYLESFEEGDFVLQDESSQFIGKIVSLPKGARVLDLCAAPGGKSLLFAGMEEVDEIISCDITENKTELIEENVRRIGASKIKTKMNDASLCNPDFVDGFDLVICDLPCSGLGVMGRKRDIKYNVTEDKIRELAKIQRTILENAVRYVKKGGRLIYSTCTMTKAENEENFTFISEFKGFSAVDFSDKIRGYVDRYKDGKRLVNEAKKGFIRLIPGELGTDGFFVSEYMREE</sequence>
<dbReference type="GO" id="GO:0032259">
    <property type="term" value="P:methylation"/>
    <property type="evidence" value="ECO:0007669"/>
    <property type="project" value="UniProtKB-KW"/>
</dbReference>
<dbReference type="Pfam" id="PF01189">
    <property type="entry name" value="Methyltr_RsmB-F"/>
    <property type="match status" value="1"/>
</dbReference>
<keyword evidence="9 13" id="KW-0694">RNA-binding</keyword>
<evidence type="ECO:0000256" key="11">
    <source>
        <dbReference type="ARBA" id="ARBA00031088"/>
    </source>
</evidence>
<evidence type="ECO:0000256" key="2">
    <source>
        <dbReference type="ARBA" id="ARBA00004496"/>
    </source>
</evidence>
<dbReference type="CDD" id="cd02440">
    <property type="entry name" value="AdoMet_MTases"/>
    <property type="match status" value="1"/>
</dbReference>
<feature type="binding site" evidence="13">
    <location>
        <begin position="259"/>
        <end position="265"/>
    </location>
    <ligand>
        <name>S-adenosyl-L-methionine</name>
        <dbReference type="ChEBI" id="CHEBI:59789"/>
    </ligand>
</feature>
<dbReference type="EMBL" id="JAEPRJ010000001">
    <property type="protein sequence ID" value="MBK5897851.1"/>
    <property type="molecule type" value="Genomic_DNA"/>
</dbReference>
<protein>
    <recommendedName>
        <fullName evidence="3">16S rRNA (cytosine(967)-C(5))-methyltransferase</fullName>
        <ecNumber evidence="3">2.1.1.176</ecNumber>
    </recommendedName>
    <alternativeName>
        <fullName evidence="10">16S rRNA m5C967 methyltransferase</fullName>
    </alternativeName>
    <alternativeName>
        <fullName evidence="11">rRNA (cytosine-C(5)-)-methyltransferase RsmB</fullName>
    </alternativeName>
</protein>
<dbReference type="InterPro" id="IPR004573">
    <property type="entry name" value="rRNA_ssu_MeTfrase_B"/>
</dbReference>
<evidence type="ECO:0000256" key="5">
    <source>
        <dbReference type="ARBA" id="ARBA00022552"/>
    </source>
</evidence>
<keyword evidence="7 13" id="KW-0808">Transferase</keyword>
<name>A0ABS1J126_9FIRM</name>
<dbReference type="SUPFAM" id="SSF53335">
    <property type="entry name" value="S-adenosyl-L-methionine-dependent methyltransferases"/>
    <property type="match status" value="1"/>
</dbReference>
<comment type="subcellular location">
    <subcellularLocation>
        <location evidence="2">Cytoplasm</location>
    </subcellularLocation>
</comment>
<evidence type="ECO:0000313" key="15">
    <source>
        <dbReference type="EMBL" id="MBK5897851.1"/>
    </source>
</evidence>